<dbReference type="InterPro" id="IPR029058">
    <property type="entry name" value="AB_hydrolase_fold"/>
</dbReference>
<name>A0ABN3GG34_9PSEU</name>
<evidence type="ECO:0000256" key="4">
    <source>
        <dbReference type="SAM" id="MobiDB-lite"/>
    </source>
</evidence>
<evidence type="ECO:0000256" key="1">
    <source>
        <dbReference type="ARBA" id="ARBA00010088"/>
    </source>
</evidence>
<feature type="domain" description="AB hydrolase-1" evidence="6">
    <location>
        <begin position="82"/>
        <end position="261"/>
    </location>
</feature>
<comment type="similarity">
    <text evidence="1">Belongs to the peptidase S33 family.</text>
</comment>
<keyword evidence="2 5" id="KW-0732">Signal</keyword>
<evidence type="ECO:0000313" key="9">
    <source>
        <dbReference type="Proteomes" id="UP001501218"/>
    </source>
</evidence>
<evidence type="ECO:0000256" key="3">
    <source>
        <dbReference type="ARBA" id="ARBA00022801"/>
    </source>
</evidence>
<feature type="region of interest" description="Disordered" evidence="4">
    <location>
        <begin position="474"/>
        <end position="499"/>
    </location>
</feature>
<dbReference type="PANTHER" id="PTHR43248">
    <property type="entry name" value="2-SUCCINYL-6-HYDROXY-2,4-CYCLOHEXADIENE-1-CARBOXYLATE SYNTHASE"/>
    <property type="match status" value="1"/>
</dbReference>
<dbReference type="Proteomes" id="UP001501218">
    <property type="component" value="Unassembled WGS sequence"/>
</dbReference>
<evidence type="ECO:0000256" key="5">
    <source>
        <dbReference type="SAM" id="SignalP"/>
    </source>
</evidence>
<accession>A0ABN3GG34</accession>
<organism evidence="8 9">
    <name type="scientific">Saccharopolyspora halophila</name>
    <dbReference type="NCBI Taxonomy" id="405551"/>
    <lineage>
        <taxon>Bacteria</taxon>
        <taxon>Bacillati</taxon>
        <taxon>Actinomycetota</taxon>
        <taxon>Actinomycetes</taxon>
        <taxon>Pseudonocardiales</taxon>
        <taxon>Pseudonocardiaceae</taxon>
        <taxon>Saccharopolyspora</taxon>
    </lineage>
</organism>
<feature type="domain" description="Peptidase S33 tripeptidyl aminopeptidase-like C-terminal" evidence="7">
    <location>
        <begin position="378"/>
        <end position="478"/>
    </location>
</feature>
<proteinExistence type="inferred from homology"/>
<dbReference type="Pfam" id="PF00561">
    <property type="entry name" value="Abhydrolase_1"/>
    <property type="match status" value="1"/>
</dbReference>
<evidence type="ECO:0000259" key="6">
    <source>
        <dbReference type="Pfam" id="PF00561"/>
    </source>
</evidence>
<feature type="chain" id="PRO_5046926234" evidence="5">
    <location>
        <begin position="21"/>
        <end position="499"/>
    </location>
</feature>
<keyword evidence="9" id="KW-1185">Reference proteome</keyword>
<dbReference type="Pfam" id="PF08386">
    <property type="entry name" value="Abhydrolase_4"/>
    <property type="match status" value="1"/>
</dbReference>
<dbReference type="InterPro" id="IPR051601">
    <property type="entry name" value="Serine_prot/Carboxylest_S33"/>
</dbReference>
<reference evidence="8 9" key="1">
    <citation type="journal article" date="2019" name="Int. J. Syst. Evol. Microbiol.">
        <title>The Global Catalogue of Microorganisms (GCM) 10K type strain sequencing project: providing services to taxonomists for standard genome sequencing and annotation.</title>
        <authorList>
            <consortium name="The Broad Institute Genomics Platform"/>
            <consortium name="The Broad Institute Genome Sequencing Center for Infectious Disease"/>
            <person name="Wu L."/>
            <person name="Ma J."/>
        </authorList>
    </citation>
    <scope>NUCLEOTIDE SEQUENCE [LARGE SCALE GENOMIC DNA]</scope>
    <source>
        <strain evidence="8 9">JCM 16221</strain>
    </source>
</reference>
<dbReference type="Gene3D" id="3.40.50.1820">
    <property type="entry name" value="alpha/beta hydrolase"/>
    <property type="match status" value="1"/>
</dbReference>
<evidence type="ECO:0000259" key="7">
    <source>
        <dbReference type="Pfam" id="PF08386"/>
    </source>
</evidence>
<dbReference type="InterPro" id="IPR000073">
    <property type="entry name" value="AB_hydrolase_1"/>
</dbReference>
<evidence type="ECO:0000256" key="2">
    <source>
        <dbReference type="ARBA" id="ARBA00022729"/>
    </source>
</evidence>
<comment type="caution">
    <text evidence="8">The sequence shown here is derived from an EMBL/GenBank/DDBJ whole genome shotgun (WGS) entry which is preliminary data.</text>
</comment>
<dbReference type="EMBL" id="BAAARA010000009">
    <property type="protein sequence ID" value="GAA2350745.1"/>
    <property type="molecule type" value="Genomic_DNA"/>
</dbReference>
<dbReference type="GO" id="GO:0016787">
    <property type="term" value="F:hydrolase activity"/>
    <property type="evidence" value="ECO:0007669"/>
    <property type="project" value="UniProtKB-KW"/>
</dbReference>
<protein>
    <submittedName>
        <fullName evidence="8">Alpha/beta hydrolase</fullName>
    </submittedName>
</protein>
<keyword evidence="3 8" id="KW-0378">Hydrolase</keyword>
<evidence type="ECO:0000313" key="8">
    <source>
        <dbReference type="EMBL" id="GAA2350745.1"/>
    </source>
</evidence>
<dbReference type="PANTHER" id="PTHR43248:SF29">
    <property type="entry name" value="TRIPEPTIDYL AMINOPEPTIDASE"/>
    <property type="match status" value="1"/>
</dbReference>
<dbReference type="InterPro" id="IPR013595">
    <property type="entry name" value="Pept_S33_TAP-like_C"/>
</dbReference>
<gene>
    <name evidence="8" type="ORF">GCM10009854_30680</name>
</gene>
<dbReference type="SUPFAM" id="SSF53474">
    <property type="entry name" value="alpha/beta-Hydrolases"/>
    <property type="match status" value="1"/>
</dbReference>
<sequence length="499" mass="54399">MKRSMALVLAAATVFTTAPAATAEPGSLVFGDCPEDVAEPYPDMRCAELNVPLDYSDPDGEQVRLLVSKVPARKPEARRGSLVVNPGGPGGPGVPFAGGLASRLPAPVRDSYDLIGFDTRNSGHSTPITCVEPKTYWQPPLPDPDSPAAREANWQRAKQYADGCAARAGNYLPHLTTPNNARDLDRIRAALGERRISFLGYSYGTYLGAVYGEMFGRRVDRMILDSSVNPDPSQVWYGNNLAQDVAAQRRLDDFFAWVAQHDAHFGLSTDPAQVRAAWRGVRDQLREAPHGPLGPAEYLGITFDALYSDSRWQPLAEAIAEFRLRGNDEQLVGMVEHKDAAAETSNAIYTAVECADAPWPDSKAEWERDSARMATRYPFAAWYNSWTVAPCRTWHAPSRSPVRITGAGLPPILMFNSEHDAATPYRGALRMHRSLPSSVLVTERDAGQHGVWALAGNAEADRIGTDYLTTGALPSGDVDVPGHPLPDPSTPETRTLELR</sequence>
<feature type="signal peptide" evidence="5">
    <location>
        <begin position="1"/>
        <end position="20"/>
    </location>
</feature>